<name>A0A0B7AV75_9EUPU</name>
<feature type="region of interest" description="Disordered" evidence="1">
    <location>
        <begin position="44"/>
        <end position="64"/>
    </location>
</feature>
<sequence>IKQPQMLSRIEPTATDMSTLKLYATEKQWSPLEQQWKQEVCRVKRKNAKRSHSGVGGDDEDSGD</sequence>
<protein>
    <submittedName>
        <fullName evidence="2">Uncharacterized protein</fullName>
    </submittedName>
</protein>
<gene>
    <name evidence="2" type="primary">ORF139671</name>
</gene>
<evidence type="ECO:0000256" key="1">
    <source>
        <dbReference type="SAM" id="MobiDB-lite"/>
    </source>
</evidence>
<feature type="non-terminal residue" evidence="2">
    <location>
        <position position="1"/>
    </location>
</feature>
<dbReference type="EMBL" id="HACG01037041">
    <property type="protein sequence ID" value="CEK83906.1"/>
    <property type="molecule type" value="Transcribed_RNA"/>
</dbReference>
<organism evidence="2">
    <name type="scientific">Arion vulgaris</name>
    <dbReference type="NCBI Taxonomy" id="1028688"/>
    <lineage>
        <taxon>Eukaryota</taxon>
        <taxon>Metazoa</taxon>
        <taxon>Spiralia</taxon>
        <taxon>Lophotrochozoa</taxon>
        <taxon>Mollusca</taxon>
        <taxon>Gastropoda</taxon>
        <taxon>Heterobranchia</taxon>
        <taxon>Euthyneura</taxon>
        <taxon>Panpulmonata</taxon>
        <taxon>Eupulmonata</taxon>
        <taxon>Stylommatophora</taxon>
        <taxon>Helicina</taxon>
        <taxon>Arionoidea</taxon>
        <taxon>Arionidae</taxon>
        <taxon>Arion</taxon>
    </lineage>
</organism>
<evidence type="ECO:0000313" key="2">
    <source>
        <dbReference type="EMBL" id="CEK83906.1"/>
    </source>
</evidence>
<dbReference type="AlphaFoldDB" id="A0A0B7AV75"/>
<reference evidence="2" key="1">
    <citation type="submission" date="2014-12" db="EMBL/GenBank/DDBJ databases">
        <title>Insight into the proteome of Arion vulgaris.</title>
        <authorList>
            <person name="Aradska J."/>
            <person name="Bulat T."/>
            <person name="Smidak R."/>
            <person name="Sarate P."/>
            <person name="Gangsoo J."/>
            <person name="Sialana F."/>
            <person name="Bilban M."/>
            <person name="Lubec G."/>
        </authorList>
    </citation>
    <scope>NUCLEOTIDE SEQUENCE</scope>
    <source>
        <tissue evidence="2">Skin</tissue>
    </source>
</reference>
<accession>A0A0B7AV75</accession>
<proteinExistence type="predicted"/>